<dbReference type="SMART" id="SM00642">
    <property type="entry name" value="Aamy"/>
    <property type="match status" value="1"/>
</dbReference>
<dbReference type="Pfam" id="PF00128">
    <property type="entry name" value="Alpha-amylase"/>
    <property type="match status" value="2"/>
</dbReference>
<evidence type="ECO:0000256" key="2">
    <source>
        <dbReference type="SAM" id="SignalP"/>
    </source>
</evidence>
<protein>
    <submittedName>
        <fullName evidence="4">Por secretion system C-terminal sorting domain-containing protein</fullName>
    </submittedName>
</protein>
<dbReference type="InterPro" id="IPR017853">
    <property type="entry name" value="GH"/>
</dbReference>
<dbReference type="Gene3D" id="3.20.20.80">
    <property type="entry name" value="Glycosidases"/>
    <property type="match status" value="1"/>
</dbReference>
<dbReference type="InterPro" id="IPR026444">
    <property type="entry name" value="Secre_tail"/>
</dbReference>
<dbReference type="SUPFAM" id="SSF81296">
    <property type="entry name" value="E set domains"/>
    <property type="match status" value="1"/>
</dbReference>
<dbReference type="EMBL" id="FZPD01000006">
    <property type="protein sequence ID" value="SNT34453.1"/>
    <property type="molecule type" value="Genomic_DNA"/>
</dbReference>
<dbReference type="Pfam" id="PF18962">
    <property type="entry name" value="Por_Secre_tail"/>
    <property type="match status" value="1"/>
</dbReference>
<dbReference type="GO" id="GO:0004553">
    <property type="term" value="F:hydrolase activity, hydrolyzing O-glycosyl compounds"/>
    <property type="evidence" value="ECO:0007669"/>
    <property type="project" value="InterPro"/>
</dbReference>
<dbReference type="SUPFAM" id="SSF51445">
    <property type="entry name" value="(Trans)glycosidases"/>
    <property type="match status" value="1"/>
</dbReference>
<dbReference type="Pfam" id="PF02922">
    <property type="entry name" value="CBM_48"/>
    <property type="match status" value="1"/>
</dbReference>
<dbReference type="Proteomes" id="UP000198393">
    <property type="component" value="Unassembled WGS sequence"/>
</dbReference>
<dbReference type="CDD" id="cd11350">
    <property type="entry name" value="AmyAc_4"/>
    <property type="match status" value="1"/>
</dbReference>
<dbReference type="NCBIfam" id="TIGR04183">
    <property type="entry name" value="Por_Secre_tail"/>
    <property type="match status" value="1"/>
</dbReference>
<dbReference type="RefSeq" id="WP_089358099.1">
    <property type="nucleotide sequence ID" value="NZ_FZPD01000006.1"/>
</dbReference>
<sequence length="901" mass="102764">MKFNLTIICFLLSLCLFGQTSIDPQIEPEFFSADEEITITYDVTATSLQSFQEAWIWMWVPGKGIDAPSNINPASSNSSATNPAKFTRSTGNSGEVYFSLTLTPTEFLNTSAENIESIGMLLKGNDWSDGQTTDYIAQINDGFSLVVDNPSGNYGFYNSSESLSIEARTSETATIEIFVDGGLIESTSNVTSLSTTHTIIDDGNVHEIKITATNGSETLVKNHTYTITPTPSSETLPLETRDGINCGEDNTSVTLALRAPNKEHVFVIGDFNDWSLSNEYLMKKDDEVFWLTLSELTPGEEYLFQYLVDGELKIADPYAEKISSQFDDAEIISDNRYPNLKPYPGSETSEAASFLRTNKSDYVWEPFTRPQKEDLVIYELLIRDFTEERTFEAVINRLDYLQDLGVNAIELMPVQEFEGNLSWGYNPAFMFAVDKYYGTELDFKTLVNEAHKRGIAIILDIVLNHQFGRNSLVRLYNEGLYGNPTSENPWFNTTPKHDFNVGYDMNHESQYTKDYVDRVVTYWLEEYNIDGYRFDLSKGFTQRNSLGNVSLWGQYDASRIAIWKRIADVIWAEDPSAYIILEHFAENREEKELSEYGMMLWGNMNHTYINAAKGSSASLSQTYYVDRGWSDPHLISYMESHDEERLMWEVQKSHGLNYSLERAKLATAFFLTVPGPKLIWQFGEFGYDEELNNDRLGIKPTHWEYLEEVNRKKLFDLYKSIINLKVKSGYINEQYFHWSPSGLVKTINIDHPEVSIYLIGNFDDEAQTSTHKFSKPGTWYDYFTGASFEVTNPSVEVTLGAGEWHIFTSELIENYIEDQEITLSSPQSLNEIIYPNPTDNEVRVSGTWNHSNYYITDQTGRVLFSGTLKDQTIDVSNLNSGIYFLTLENQARKLTETIVIR</sequence>
<keyword evidence="5" id="KW-1185">Reference proteome</keyword>
<comment type="similarity">
    <text evidence="1">Belongs to the glycosyl hydrolase 13 family.</text>
</comment>
<gene>
    <name evidence="4" type="ORF">SAMN05421640_3421</name>
</gene>
<organism evidence="4 5">
    <name type="scientific">Ekhidna lutea</name>
    <dbReference type="NCBI Taxonomy" id="447679"/>
    <lineage>
        <taxon>Bacteria</taxon>
        <taxon>Pseudomonadati</taxon>
        <taxon>Bacteroidota</taxon>
        <taxon>Cytophagia</taxon>
        <taxon>Cytophagales</taxon>
        <taxon>Reichenbachiellaceae</taxon>
        <taxon>Ekhidna</taxon>
    </lineage>
</organism>
<reference evidence="4 5" key="1">
    <citation type="submission" date="2017-06" db="EMBL/GenBank/DDBJ databases">
        <authorList>
            <person name="Kim H.J."/>
            <person name="Triplett B.A."/>
        </authorList>
    </citation>
    <scope>NUCLEOTIDE SEQUENCE [LARGE SCALE GENOMIC DNA]</scope>
    <source>
        <strain evidence="4 5">DSM 19307</strain>
    </source>
</reference>
<dbReference type="PANTHER" id="PTHR43002">
    <property type="entry name" value="GLYCOGEN DEBRANCHING ENZYME"/>
    <property type="match status" value="1"/>
</dbReference>
<dbReference type="InterPro" id="IPR006047">
    <property type="entry name" value="GH13_cat_dom"/>
</dbReference>
<evidence type="ECO:0000313" key="5">
    <source>
        <dbReference type="Proteomes" id="UP000198393"/>
    </source>
</evidence>
<dbReference type="OrthoDB" id="9761875at2"/>
<accession>A0A239LXC2</accession>
<dbReference type="AlphaFoldDB" id="A0A239LXC2"/>
<name>A0A239LXC2_EKHLU</name>
<evidence type="ECO:0000259" key="3">
    <source>
        <dbReference type="SMART" id="SM00642"/>
    </source>
</evidence>
<dbReference type="GO" id="GO:0005975">
    <property type="term" value="P:carbohydrate metabolic process"/>
    <property type="evidence" value="ECO:0007669"/>
    <property type="project" value="InterPro"/>
</dbReference>
<dbReference type="Gene3D" id="2.60.40.10">
    <property type="entry name" value="Immunoglobulins"/>
    <property type="match status" value="1"/>
</dbReference>
<keyword evidence="2" id="KW-0732">Signal</keyword>
<feature type="signal peptide" evidence="2">
    <location>
        <begin position="1"/>
        <end position="18"/>
    </location>
</feature>
<dbReference type="InterPro" id="IPR014756">
    <property type="entry name" value="Ig_E-set"/>
</dbReference>
<dbReference type="InterPro" id="IPR004193">
    <property type="entry name" value="Glyco_hydro_13_N"/>
</dbReference>
<feature type="domain" description="Glycosyl hydrolase family 13 catalytic" evidence="3">
    <location>
        <begin position="379"/>
        <end position="725"/>
    </location>
</feature>
<feature type="chain" id="PRO_5012715076" evidence="2">
    <location>
        <begin position="19"/>
        <end position="901"/>
    </location>
</feature>
<proteinExistence type="inferred from homology"/>
<dbReference type="InterPro" id="IPR013783">
    <property type="entry name" value="Ig-like_fold"/>
</dbReference>
<evidence type="ECO:0000313" key="4">
    <source>
        <dbReference type="EMBL" id="SNT34453.1"/>
    </source>
</evidence>
<evidence type="ECO:0000256" key="1">
    <source>
        <dbReference type="ARBA" id="ARBA00008061"/>
    </source>
</evidence>